<evidence type="ECO:0000256" key="1">
    <source>
        <dbReference type="SAM" id="MobiDB-lite"/>
    </source>
</evidence>
<protein>
    <submittedName>
        <fullName evidence="3 5">Kinase-like protein</fullName>
    </submittedName>
</protein>
<proteinExistence type="predicted"/>
<reference evidence="5" key="2">
    <citation type="submission" date="2020-04" db="EMBL/GenBank/DDBJ databases">
        <authorList>
            <consortium name="NCBI Genome Project"/>
        </authorList>
    </citation>
    <scope>NUCLEOTIDE SEQUENCE</scope>
    <source>
        <strain evidence="5">CBS 304.34</strain>
    </source>
</reference>
<feature type="domain" description="Aminoglycoside phosphotransferase" evidence="2">
    <location>
        <begin position="192"/>
        <end position="382"/>
    </location>
</feature>
<sequence length="412" mass="46244">MKHSRDSSSADTAHPPKRHTSGTHLPDNVSPVATPSGSAALRKLNKQYQLNFHNDCNKALEQDAEVDLGPLFNSYRLKYLRLRGILQDQRSQSGQSGQDDSLSQSLPSNKHINRSPHCTSAVITHPLDPQVKAVMESEILREPAGKSDEQIMMSKIDAMVKRGKKLSASGGRTVTQIHSNIVVKTGQGLDLNEVAIMEHIHRVSKSFPSPQPLGSITYNGMTHLFMTFIEGTSLQELWPSLSADLKTSVRDQLNTILKNLRSLPLPSSQLGSGDPPRCKDVRRSVRCSSVPIHNEDDFNNFLLSTMKPRIAQTYKEFVRTTCLHSRHRIVMTHGDFHPRNILAELHDGHVKIKGIVDWEAGGSYPEYWEYVKSLNTMSSVEEDDWYHYLPVIGMGEYCNEWAMDLLLETLVT</sequence>
<keyword evidence="3" id="KW-0418">Kinase</keyword>
<dbReference type="Gene3D" id="3.90.1200.10">
    <property type="match status" value="1"/>
</dbReference>
<evidence type="ECO:0000313" key="5">
    <source>
        <dbReference type="RefSeq" id="XP_033579762.1"/>
    </source>
</evidence>
<evidence type="ECO:0000313" key="4">
    <source>
        <dbReference type="Proteomes" id="UP000504636"/>
    </source>
</evidence>
<dbReference type="OrthoDB" id="4177236at2759"/>
<evidence type="ECO:0000313" key="3">
    <source>
        <dbReference type="EMBL" id="KAF2812798.1"/>
    </source>
</evidence>
<name>A0A6A6YW64_9PEZI</name>
<dbReference type="InterPro" id="IPR002575">
    <property type="entry name" value="Aminoglycoside_PTrfase"/>
</dbReference>
<dbReference type="RefSeq" id="XP_033579762.1">
    <property type="nucleotide sequence ID" value="XM_033716609.1"/>
</dbReference>
<reference evidence="3 5" key="1">
    <citation type="journal article" date="2020" name="Stud. Mycol.">
        <title>101 Dothideomycetes genomes: a test case for predicting lifestyles and emergence of pathogens.</title>
        <authorList>
            <person name="Haridas S."/>
            <person name="Albert R."/>
            <person name="Binder M."/>
            <person name="Bloem J."/>
            <person name="Labutti K."/>
            <person name="Salamov A."/>
            <person name="Andreopoulos B."/>
            <person name="Baker S."/>
            <person name="Barry K."/>
            <person name="Bills G."/>
            <person name="Bluhm B."/>
            <person name="Cannon C."/>
            <person name="Castanera R."/>
            <person name="Culley D."/>
            <person name="Daum C."/>
            <person name="Ezra D."/>
            <person name="Gonzalez J."/>
            <person name="Henrissat B."/>
            <person name="Kuo A."/>
            <person name="Liang C."/>
            <person name="Lipzen A."/>
            <person name="Lutzoni F."/>
            <person name="Magnuson J."/>
            <person name="Mondo S."/>
            <person name="Nolan M."/>
            <person name="Ohm R."/>
            <person name="Pangilinan J."/>
            <person name="Park H.-J."/>
            <person name="Ramirez L."/>
            <person name="Alfaro M."/>
            <person name="Sun H."/>
            <person name="Tritt A."/>
            <person name="Yoshinaga Y."/>
            <person name="Zwiers L.-H."/>
            <person name="Turgeon B."/>
            <person name="Goodwin S."/>
            <person name="Spatafora J."/>
            <person name="Crous P."/>
            <person name="Grigoriev I."/>
        </authorList>
    </citation>
    <scope>NUCLEOTIDE SEQUENCE</scope>
    <source>
        <strain evidence="3 5">CBS 304.34</strain>
    </source>
</reference>
<keyword evidence="4" id="KW-1185">Reference proteome</keyword>
<gene>
    <name evidence="3 5" type="ORF">BDZ99DRAFT_411088</name>
</gene>
<reference evidence="5" key="3">
    <citation type="submission" date="2025-04" db="UniProtKB">
        <authorList>
            <consortium name="RefSeq"/>
        </authorList>
    </citation>
    <scope>IDENTIFICATION</scope>
    <source>
        <strain evidence="5">CBS 304.34</strain>
    </source>
</reference>
<dbReference type="Pfam" id="PF01636">
    <property type="entry name" value="APH"/>
    <property type="match status" value="1"/>
</dbReference>
<dbReference type="PANTHER" id="PTHR21310">
    <property type="entry name" value="AMINOGLYCOSIDE PHOSPHOTRANSFERASE-RELATED-RELATED"/>
    <property type="match status" value="1"/>
</dbReference>
<dbReference type="InterPro" id="IPR051678">
    <property type="entry name" value="AGP_Transferase"/>
</dbReference>
<dbReference type="Proteomes" id="UP000504636">
    <property type="component" value="Unplaced"/>
</dbReference>
<dbReference type="GO" id="GO:0016301">
    <property type="term" value="F:kinase activity"/>
    <property type="evidence" value="ECO:0007669"/>
    <property type="project" value="UniProtKB-KW"/>
</dbReference>
<dbReference type="AlphaFoldDB" id="A0A6A6YW64"/>
<dbReference type="PANTHER" id="PTHR21310:SF58">
    <property type="entry name" value="AMINOGLYCOSIDE PHOSPHOTRANSFERASE DOMAIN-CONTAINING PROTEIN"/>
    <property type="match status" value="1"/>
</dbReference>
<dbReference type="CDD" id="cd05120">
    <property type="entry name" value="APH_ChoK_like"/>
    <property type="match status" value="1"/>
</dbReference>
<evidence type="ECO:0000259" key="2">
    <source>
        <dbReference type="Pfam" id="PF01636"/>
    </source>
</evidence>
<keyword evidence="3" id="KW-0808">Transferase</keyword>
<feature type="region of interest" description="Disordered" evidence="1">
    <location>
        <begin position="1"/>
        <end position="36"/>
    </location>
</feature>
<dbReference type="SUPFAM" id="SSF56112">
    <property type="entry name" value="Protein kinase-like (PK-like)"/>
    <property type="match status" value="1"/>
</dbReference>
<organism evidence="3">
    <name type="scientific">Mytilinidion resinicola</name>
    <dbReference type="NCBI Taxonomy" id="574789"/>
    <lineage>
        <taxon>Eukaryota</taxon>
        <taxon>Fungi</taxon>
        <taxon>Dikarya</taxon>
        <taxon>Ascomycota</taxon>
        <taxon>Pezizomycotina</taxon>
        <taxon>Dothideomycetes</taxon>
        <taxon>Pleosporomycetidae</taxon>
        <taxon>Mytilinidiales</taxon>
        <taxon>Mytilinidiaceae</taxon>
        <taxon>Mytilinidion</taxon>
    </lineage>
</organism>
<accession>A0A6A6YW64</accession>
<dbReference type="InterPro" id="IPR011009">
    <property type="entry name" value="Kinase-like_dom_sf"/>
</dbReference>
<feature type="region of interest" description="Disordered" evidence="1">
    <location>
        <begin position="90"/>
        <end position="124"/>
    </location>
</feature>
<dbReference type="EMBL" id="MU003696">
    <property type="protein sequence ID" value="KAF2812798.1"/>
    <property type="molecule type" value="Genomic_DNA"/>
</dbReference>
<dbReference type="GeneID" id="54457502"/>
<feature type="compositionally biased region" description="Low complexity" evidence="1">
    <location>
        <begin position="90"/>
        <end position="106"/>
    </location>
</feature>